<comment type="caution">
    <text evidence="2">The sequence shown here is derived from an EMBL/GenBank/DDBJ whole genome shotgun (WGS) entry which is preliminary data.</text>
</comment>
<dbReference type="EMBL" id="JAAPAO010000053">
    <property type="protein sequence ID" value="KAF4675023.1"/>
    <property type="molecule type" value="Genomic_DNA"/>
</dbReference>
<dbReference type="OrthoDB" id="10433070at2759"/>
<dbReference type="AlphaFoldDB" id="A0A7J6MTY4"/>
<organism evidence="2 3">
    <name type="scientific">Perkinsus chesapeaki</name>
    <name type="common">Clam parasite</name>
    <name type="synonym">Perkinsus andrewsi</name>
    <dbReference type="NCBI Taxonomy" id="330153"/>
    <lineage>
        <taxon>Eukaryota</taxon>
        <taxon>Sar</taxon>
        <taxon>Alveolata</taxon>
        <taxon>Perkinsozoa</taxon>
        <taxon>Perkinsea</taxon>
        <taxon>Perkinsida</taxon>
        <taxon>Perkinsidae</taxon>
        <taxon>Perkinsus</taxon>
    </lineage>
</organism>
<proteinExistence type="predicted"/>
<evidence type="ECO:0000313" key="3">
    <source>
        <dbReference type="Proteomes" id="UP000591131"/>
    </source>
</evidence>
<evidence type="ECO:0000256" key="1">
    <source>
        <dbReference type="SAM" id="MobiDB-lite"/>
    </source>
</evidence>
<name>A0A7J6MTY4_PERCH</name>
<evidence type="ECO:0000313" key="2">
    <source>
        <dbReference type="EMBL" id="KAF4675023.1"/>
    </source>
</evidence>
<keyword evidence="3" id="KW-1185">Reference proteome</keyword>
<gene>
    <name evidence="2" type="ORF">FOL47_008334</name>
</gene>
<protein>
    <submittedName>
        <fullName evidence="2">Uncharacterized protein</fullName>
    </submittedName>
</protein>
<feature type="compositionally biased region" description="Low complexity" evidence="1">
    <location>
        <begin position="1"/>
        <end position="25"/>
    </location>
</feature>
<dbReference type="Proteomes" id="UP000591131">
    <property type="component" value="Unassembled WGS sequence"/>
</dbReference>
<accession>A0A7J6MTY4</accession>
<reference evidence="2 3" key="1">
    <citation type="submission" date="2020-04" db="EMBL/GenBank/DDBJ databases">
        <title>Perkinsus chesapeaki whole genome sequence.</title>
        <authorList>
            <person name="Bogema D.R."/>
        </authorList>
    </citation>
    <scope>NUCLEOTIDE SEQUENCE [LARGE SCALE GENOMIC DNA]</scope>
    <source>
        <strain evidence="2">ATCC PRA-425</strain>
    </source>
</reference>
<feature type="region of interest" description="Disordered" evidence="1">
    <location>
        <begin position="1"/>
        <end position="32"/>
    </location>
</feature>
<sequence>MGCTSSSASDTAAPPAQPAADQAGGSDSGLKAETDVAIASNVTTGKPSVSTEGFPYLYSSAQDEDAKSGQKKVLKHSSEVSTMLTGPLLPPCTEFSAKSAWALSYKPQQSRFTARLQRLPGAGVDCFVSAVVGDNDIIPNLTPGVESLLREVLRGCCDYYDRVNVDLVFKVIETASKKVREKDWRLWKSLVGGASAKCVLRATLREQMLRWLLSREVDQIAGSQLLEGVLELADPHDTGVIERDNFIKATGLCGGTDILCSENIPTILSWIQRLNTSCHAGARESSTVASSKDDCELREFPYYVTDDSHSSTVTVPEVDAQSQLYRSTVTDMGPAYDVSGSTITELQQFPGESAQSVVAALLKPVHRRLWSSLVYITLGSNRNYMTKTPAVVSLLHLAVVRRIAWALSRMTARTMVDKPSHPFYVMQAFTMRHLTSEL</sequence>